<dbReference type="AlphaFoldDB" id="A0A084ERM2"/>
<accession>A0A084ERM2</accession>
<organism evidence="6 7">
    <name type="scientific">Mycoplasma capricolum subsp. capricolum 14232</name>
    <dbReference type="NCBI Taxonomy" id="1188238"/>
    <lineage>
        <taxon>Bacteria</taxon>
        <taxon>Bacillati</taxon>
        <taxon>Mycoplasmatota</taxon>
        <taxon>Mollicutes</taxon>
        <taxon>Mycoplasmataceae</taxon>
        <taxon>Mycoplasma</taxon>
    </lineage>
</organism>
<dbReference type="InterPro" id="IPR050131">
    <property type="entry name" value="Peptidase_S8_subtilisin-like"/>
</dbReference>
<dbReference type="Gene3D" id="3.40.50.200">
    <property type="entry name" value="Peptidase S8/S53 domain"/>
    <property type="match status" value="1"/>
</dbReference>
<proteinExistence type="inferred from homology"/>
<evidence type="ECO:0000259" key="5">
    <source>
        <dbReference type="Pfam" id="PF00082"/>
    </source>
</evidence>
<comment type="caution">
    <text evidence="6">The sequence shown here is derived from an EMBL/GenBank/DDBJ whole genome shotgun (WGS) entry which is preliminary data.</text>
</comment>
<evidence type="ECO:0000256" key="1">
    <source>
        <dbReference type="ARBA" id="ARBA00011073"/>
    </source>
</evidence>
<dbReference type="PANTHER" id="PTHR43806:SF11">
    <property type="entry name" value="CEREVISIN-RELATED"/>
    <property type="match status" value="1"/>
</dbReference>
<keyword evidence="3" id="KW-0378">Hydrolase</keyword>
<gene>
    <name evidence="6" type="ORF">MCAPa_1940</name>
</gene>
<dbReference type="InterPro" id="IPR000209">
    <property type="entry name" value="Peptidase_S8/S53_dom"/>
</dbReference>
<dbReference type="EMBL" id="JFDO01000004">
    <property type="protein sequence ID" value="KEZ20614.1"/>
    <property type="molecule type" value="Genomic_DNA"/>
</dbReference>
<dbReference type="GO" id="GO:0006508">
    <property type="term" value="P:proteolysis"/>
    <property type="evidence" value="ECO:0007669"/>
    <property type="project" value="UniProtKB-KW"/>
</dbReference>
<dbReference type="SUPFAM" id="SSF52743">
    <property type="entry name" value="Subtilisin-like"/>
    <property type="match status" value="1"/>
</dbReference>
<dbReference type="Pfam" id="PF00082">
    <property type="entry name" value="Peptidase_S8"/>
    <property type="match status" value="1"/>
</dbReference>
<dbReference type="GO" id="GO:0004252">
    <property type="term" value="F:serine-type endopeptidase activity"/>
    <property type="evidence" value="ECO:0007669"/>
    <property type="project" value="InterPro"/>
</dbReference>
<keyword evidence="4" id="KW-0720">Serine protease</keyword>
<evidence type="ECO:0000256" key="2">
    <source>
        <dbReference type="ARBA" id="ARBA00022670"/>
    </source>
</evidence>
<evidence type="ECO:0000256" key="3">
    <source>
        <dbReference type="ARBA" id="ARBA00022801"/>
    </source>
</evidence>
<reference evidence="6 7" key="1">
    <citation type="submission" date="2014-02" db="EMBL/GenBank/DDBJ databases">
        <title>Genome sequence of Mycoplasma capricolum subsp. capricolum strain 14232.</title>
        <authorList>
            <person name="Sirand-Pugnet P."/>
            <person name="Breton M."/>
            <person name="Dordet-Frisoni E."/>
            <person name="Baranowski E."/>
            <person name="Barre A."/>
            <person name="Couture C."/>
            <person name="Dupuy V."/>
            <person name="Gaurivaud P."/>
            <person name="Jacob D."/>
            <person name="Lemaitre C."/>
            <person name="Manso-Silvan L."/>
            <person name="Nikolski M."/>
            <person name="Nouvel L.-X."/>
            <person name="Poumarat F."/>
            <person name="Tardy F."/>
            <person name="Thebault P."/>
            <person name="Theil S."/>
            <person name="Citti C."/>
            <person name="Thiaucourt F."/>
            <person name="Blanchard A."/>
        </authorList>
    </citation>
    <scope>NUCLEOTIDE SEQUENCE [LARGE SCALE GENOMIC DNA]</scope>
    <source>
        <strain evidence="6 7">14232</strain>
    </source>
</reference>
<sequence>MNNLIILKGNFEPGKNTRKSSGPEIPKTSTIRIEHLEKILNELIKASSFWKKQKIDINPIINVKYKRIISKSKRISYLLLKNLQKNNEHIIGSSFLDESIEKKLVKKQVITYYLTQKDLQEAIKRLDAIINILNKSNFNQIDNNLIKLIDNEECLPIKKEIQRYEFLNKTVFISTLVDLNYVEEIFVKTNHSDKNVDSVVTLYDIGIKAVDLLNKLGINVNMSNFIDDHTLFLDRDQYDELKTRAPFLISMSVEELTKFVIDDKEEKTTISDIISISDPTDEPIVGVIDTMFCEDVYFFKWVDFRKEISDDILLDSKDYEHGTQVSSIIVDGPSFNKKLEDGCGRFRVRHFGVMPHSSANVSTLFKKIKSIVTNNLDIKVWNLSLGSIYSVNSNYISLLGSLLDQLQYENDVIFIVAGTNDKECKQRIVGSPADSINSIVVNSVDFKNKPANYSRKGPVLTYFNKPDISYYGGVDNNKITVCGCYGEAKVQGTSFAAPWITRKVAYLIYKMNYSKEEAKALIIDSAIKFDRQENHNRDLIGYGVVPIHINEILQSKNSDIKVLLSYNTKAYYTYNYNLPIPTENSKFPFFAKLTFVYFAESQRRQGVDYTQDELDIQFGPIKSQSESINDINENNQSSSSSNTYIYEDEARKMFAKWNTVKSIVKWSKTLKGNKRHFIKTTNSRWGIRVIRKTRTDNINNKSIKFSLVITFRSIDNKNRAEEFISLCNKSDYWVASKVQINNKIDIYTKSNEYLDFE</sequence>
<dbReference type="InterPro" id="IPR036852">
    <property type="entry name" value="Peptidase_S8/S53_dom_sf"/>
</dbReference>
<dbReference type="CDD" id="cd04847">
    <property type="entry name" value="Peptidases_S8_Subtilisin_like_2"/>
    <property type="match status" value="1"/>
</dbReference>
<evidence type="ECO:0000256" key="4">
    <source>
        <dbReference type="ARBA" id="ARBA00022825"/>
    </source>
</evidence>
<name>A0A084ERM2_MYCCA</name>
<dbReference type="RefSeq" id="WP_036431297.1">
    <property type="nucleotide sequence ID" value="NZ_JFDO01000004.1"/>
</dbReference>
<comment type="similarity">
    <text evidence="1">Belongs to the peptidase S8 family.</text>
</comment>
<dbReference type="PANTHER" id="PTHR43806">
    <property type="entry name" value="PEPTIDASE S8"/>
    <property type="match status" value="1"/>
</dbReference>
<keyword evidence="2" id="KW-0645">Protease</keyword>
<protein>
    <recommendedName>
        <fullName evidence="5">Peptidase S8/S53 domain-containing protein</fullName>
    </recommendedName>
</protein>
<evidence type="ECO:0000313" key="7">
    <source>
        <dbReference type="Proteomes" id="UP000028533"/>
    </source>
</evidence>
<dbReference type="InterPro" id="IPR034074">
    <property type="entry name" value="Y4bN_pept_dom"/>
</dbReference>
<evidence type="ECO:0000313" key="6">
    <source>
        <dbReference type="EMBL" id="KEZ20614.1"/>
    </source>
</evidence>
<feature type="domain" description="Peptidase S8/S53" evidence="5">
    <location>
        <begin position="314"/>
        <end position="543"/>
    </location>
</feature>
<dbReference type="Proteomes" id="UP000028533">
    <property type="component" value="Unassembled WGS sequence"/>
</dbReference>